<keyword evidence="3 6" id="KW-0812">Transmembrane</keyword>
<dbReference type="RefSeq" id="WP_289830619.1">
    <property type="nucleotide sequence ID" value="NZ_JAUEDK010000024.1"/>
</dbReference>
<dbReference type="Proteomes" id="UP001168540">
    <property type="component" value="Unassembled WGS sequence"/>
</dbReference>
<organism evidence="7 8">
    <name type="scientific">Crenobacter oryzisoli</name>
    <dbReference type="NCBI Taxonomy" id="3056844"/>
    <lineage>
        <taxon>Bacteria</taxon>
        <taxon>Pseudomonadati</taxon>
        <taxon>Pseudomonadota</taxon>
        <taxon>Betaproteobacteria</taxon>
        <taxon>Neisseriales</taxon>
        <taxon>Neisseriaceae</taxon>
        <taxon>Crenobacter</taxon>
    </lineage>
</organism>
<feature type="transmembrane region" description="Helical" evidence="6">
    <location>
        <begin position="202"/>
        <end position="223"/>
    </location>
</feature>
<dbReference type="EMBL" id="JAUEDK010000024">
    <property type="protein sequence ID" value="MDN0075978.1"/>
    <property type="molecule type" value="Genomic_DNA"/>
</dbReference>
<evidence type="ECO:0000256" key="5">
    <source>
        <dbReference type="ARBA" id="ARBA00023136"/>
    </source>
</evidence>
<evidence type="ECO:0000256" key="6">
    <source>
        <dbReference type="SAM" id="Phobius"/>
    </source>
</evidence>
<feature type="transmembrane region" description="Helical" evidence="6">
    <location>
        <begin position="133"/>
        <end position="158"/>
    </location>
</feature>
<evidence type="ECO:0000256" key="2">
    <source>
        <dbReference type="ARBA" id="ARBA00008974"/>
    </source>
</evidence>
<comment type="caution">
    <text evidence="7">The sequence shown here is derived from an EMBL/GenBank/DDBJ whole genome shotgun (WGS) entry which is preliminary data.</text>
</comment>
<feature type="transmembrane region" description="Helical" evidence="6">
    <location>
        <begin position="394"/>
        <end position="413"/>
    </location>
</feature>
<evidence type="ECO:0000256" key="3">
    <source>
        <dbReference type="ARBA" id="ARBA00022692"/>
    </source>
</evidence>
<dbReference type="InterPro" id="IPR030191">
    <property type="entry name" value="CodB"/>
</dbReference>
<evidence type="ECO:0000256" key="4">
    <source>
        <dbReference type="ARBA" id="ARBA00022989"/>
    </source>
</evidence>
<dbReference type="PANTHER" id="PTHR30569:SF0">
    <property type="entry name" value="CYTOSINE PERMEASE"/>
    <property type="match status" value="1"/>
</dbReference>
<sequence length="424" mass="44290">MSSNPLNTSLRPIPPGERALGLSDHIALWGSLGVGLLVIQAGSFLVPALSLGHALGAIAIGTLIGTLLLAWVGRLGAESGVASAGLIWSALGRRFAMLPIGLNVLQLIGWSVFEIVVLRDGLGAIAKHLYGPVSPVLLTVLVGLLLVGLLSLSMVGIVRKLIRRVGLWLMLGALGFLTWRYTGEAAAAGWDKLWARPGTGGMGFGAAIDLAIVMPISWLPLIADYTRYSRSAKQAFGGTLLGYGIANAWCFALGTLIIALHPGGELMGTLLLAGGGALALGLVLVDEVDNGYSDLYSASVSGHSLVPRLSVRVLGPLLAVLATVIALSVPIQHYQDFLYLLGSVFVPLFGVVIAYHGKTPKVDFGKLPAISWPGALAWFAGIGLYQWVSHSAPTLGASLPSLVAAFVLYHMLAKPFGVHQPARA</sequence>
<reference evidence="7" key="1">
    <citation type="submission" date="2023-06" db="EMBL/GenBank/DDBJ databases">
        <authorList>
            <person name="Zhang S."/>
        </authorList>
    </citation>
    <scope>NUCLEOTIDE SEQUENCE</scope>
    <source>
        <strain evidence="7">SG2303</strain>
    </source>
</reference>
<feature type="transmembrane region" description="Helical" evidence="6">
    <location>
        <begin position="309"/>
        <end position="331"/>
    </location>
</feature>
<accession>A0ABT7XQ92</accession>
<feature type="transmembrane region" description="Helical" evidence="6">
    <location>
        <begin position="52"/>
        <end position="73"/>
    </location>
</feature>
<evidence type="ECO:0000256" key="1">
    <source>
        <dbReference type="ARBA" id="ARBA00004141"/>
    </source>
</evidence>
<dbReference type="Pfam" id="PF02133">
    <property type="entry name" value="Transp_cyt_pur"/>
    <property type="match status" value="1"/>
</dbReference>
<dbReference type="InterPro" id="IPR001248">
    <property type="entry name" value="Pur-cyt_permease"/>
</dbReference>
<feature type="transmembrane region" description="Helical" evidence="6">
    <location>
        <begin position="266"/>
        <end position="288"/>
    </location>
</feature>
<dbReference type="Gene3D" id="1.10.4160.10">
    <property type="entry name" value="Hydantoin permease"/>
    <property type="match status" value="1"/>
</dbReference>
<dbReference type="PANTHER" id="PTHR30569">
    <property type="entry name" value="CYTOSINE TRANSPORTER CODB"/>
    <property type="match status" value="1"/>
</dbReference>
<comment type="subcellular location">
    <subcellularLocation>
        <location evidence="1">Membrane</location>
        <topology evidence="1">Multi-pass membrane protein</topology>
    </subcellularLocation>
</comment>
<name>A0ABT7XQ92_9NEIS</name>
<comment type="similarity">
    <text evidence="2">Belongs to the purine-cytosine permease (2.A.39) family.</text>
</comment>
<keyword evidence="4 6" id="KW-1133">Transmembrane helix</keyword>
<gene>
    <name evidence="7" type="ORF">QU481_13890</name>
</gene>
<keyword evidence="5 6" id="KW-0472">Membrane</keyword>
<feature type="transmembrane region" description="Helical" evidence="6">
    <location>
        <begin position="235"/>
        <end position="260"/>
    </location>
</feature>
<feature type="transmembrane region" description="Helical" evidence="6">
    <location>
        <begin position="337"/>
        <end position="357"/>
    </location>
</feature>
<keyword evidence="8" id="KW-1185">Reference proteome</keyword>
<proteinExistence type="inferred from homology"/>
<evidence type="ECO:0000313" key="8">
    <source>
        <dbReference type="Proteomes" id="UP001168540"/>
    </source>
</evidence>
<evidence type="ECO:0000313" key="7">
    <source>
        <dbReference type="EMBL" id="MDN0075978.1"/>
    </source>
</evidence>
<feature type="transmembrane region" description="Helical" evidence="6">
    <location>
        <begin position="369"/>
        <end position="388"/>
    </location>
</feature>
<feature type="transmembrane region" description="Helical" evidence="6">
    <location>
        <begin position="165"/>
        <end position="182"/>
    </location>
</feature>
<feature type="transmembrane region" description="Helical" evidence="6">
    <location>
        <begin position="26"/>
        <end position="46"/>
    </location>
</feature>
<protein>
    <submittedName>
        <fullName evidence="7">Cytosine permease</fullName>
    </submittedName>
</protein>